<evidence type="ECO:0000256" key="1">
    <source>
        <dbReference type="ARBA" id="ARBA00004651"/>
    </source>
</evidence>
<evidence type="ECO:0000313" key="10">
    <source>
        <dbReference type="Proteomes" id="UP000030023"/>
    </source>
</evidence>
<comment type="subcellular location">
    <subcellularLocation>
        <location evidence="1">Cell membrane</location>
        <topology evidence="1">Multi-pass membrane protein</topology>
    </subcellularLocation>
</comment>
<evidence type="ECO:0008006" key="11">
    <source>
        <dbReference type="Google" id="ProtNLM"/>
    </source>
</evidence>
<dbReference type="Pfam" id="PF04973">
    <property type="entry name" value="NMN_transporter"/>
    <property type="match status" value="1"/>
</dbReference>
<accession>A0ABR4XRW0</accession>
<name>A0ABR4XRW0_9LACO</name>
<keyword evidence="10" id="KW-1185">Reference proteome</keyword>
<dbReference type="PANTHER" id="PTHR36122:SF2">
    <property type="entry name" value="NICOTINAMIDE RIBOSIDE TRANSPORTER PNUC"/>
    <property type="match status" value="1"/>
</dbReference>
<dbReference type="EMBL" id="AXCV01000108">
    <property type="protein sequence ID" value="KGO32069.1"/>
    <property type="molecule type" value="Genomic_DNA"/>
</dbReference>
<reference evidence="9 10" key="1">
    <citation type="journal article" date="2014" name="Antonie Van Leeuwenhoek">
        <title>Oenococcus alcoholitolerans sp. nov., a lactic acid bacteria isolated from cachaca and ethanol fermentation processes.</title>
        <authorList>
            <person name="Badotti F."/>
            <person name="Moreira A.P."/>
            <person name="Tonon L.A."/>
            <person name="de Lucena B.T."/>
            <person name="Gomes Fde C."/>
            <person name="Kruger R."/>
            <person name="Thompson C.C."/>
            <person name="de Morais M.A.Jr."/>
            <person name="Rosa C.A."/>
            <person name="Thompson F.L."/>
        </authorList>
    </citation>
    <scope>NUCLEOTIDE SEQUENCE [LARGE SCALE GENOMIC DNA]</scope>
    <source>
        <strain evidence="9 10">UFRJ-M7.2.18</strain>
    </source>
</reference>
<organism evidence="9 10">
    <name type="scientific">Oenococcus alcoholitolerans</name>
    <dbReference type="NCBI Taxonomy" id="931074"/>
    <lineage>
        <taxon>Bacteria</taxon>
        <taxon>Bacillati</taxon>
        <taxon>Bacillota</taxon>
        <taxon>Bacilli</taxon>
        <taxon>Lactobacillales</taxon>
        <taxon>Lactobacillaceae</taxon>
        <taxon>Oenococcus</taxon>
    </lineage>
</organism>
<feature type="transmembrane region" description="Helical" evidence="8">
    <location>
        <begin position="112"/>
        <end position="131"/>
    </location>
</feature>
<evidence type="ECO:0000256" key="3">
    <source>
        <dbReference type="ARBA" id="ARBA00022448"/>
    </source>
</evidence>
<evidence type="ECO:0000256" key="6">
    <source>
        <dbReference type="ARBA" id="ARBA00022989"/>
    </source>
</evidence>
<keyword evidence="4" id="KW-1003">Cell membrane</keyword>
<protein>
    <recommendedName>
        <fullName evidence="11">Nicotinamide mononucleotide transporter</fullName>
    </recommendedName>
</protein>
<keyword evidence="5 8" id="KW-0812">Transmembrane</keyword>
<feature type="non-terminal residue" evidence="9">
    <location>
        <position position="197"/>
    </location>
</feature>
<keyword evidence="7 8" id="KW-0472">Membrane</keyword>
<evidence type="ECO:0000256" key="2">
    <source>
        <dbReference type="ARBA" id="ARBA00006669"/>
    </source>
</evidence>
<comment type="caution">
    <text evidence="9">The sequence shown here is derived from an EMBL/GenBank/DDBJ whole genome shotgun (WGS) entry which is preliminary data.</text>
</comment>
<evidence type="ECO:0000256" key="4">
    <source>
        <dbReference type="ARBA" id="ARBA00022475"/>
    </source>
</evidence>
<keyword evidence="3" id="KW-0813">Transport</keyword>
<gene>
    <name evidence="9" type="ORF">Q757_03255</name>
</gene>
<sequence length="197" mass="22514">MILLFGLLAVQIGSFLFADQYNAVSYIGLFTGVTQIISLILCDQGRITTYFWESLSAGAWLITDIENRLIGDIYSQVFYFVMQFVGIYVWGKRIDRQSKGIELKSRKMTWQQGLFWFFASLVIYAIVLYTSKRLNGTQIYLDATLLPLGIVGQVLMTYGYRSQWIAWIALDVINVIVWFNQLKVSSPASLSMLVLQV</sequence>
<evidence type="ECO:0000256" key="7">
    <source>
        <dbReference type="ARBA" id="ARBA00023136"/>
    </source>
</evidence>
<feature type="transmembrane region" description="Helical" evidence="8">
    <location>
        <begin position="73"/>
        <end position="91"/>
    </location>
</feature>
<comment type="similarity">
    <text evidence="2">Belongs to the nicotinamide ribonucleoside (NR) uptake permease (TC 4.B.1) family.</text>
</comment>
<evidence type="ECO:0000256" key="8">
    <source>
        <dbReference type="SAM" id="Phobius"/>
    </source>
</evidence>
<feature type="transmembrane region" description="Helical" evidence="8">
    <location>
        <begin position="137"/>
        <end position="157"/>
    </location>
</feature>
<dbReference type="Proteomes" id="UP000030023">
    <property type="component" value="Unassembled WGS sequence"/>
</dbReference>
<proteinExistence type="inferred from homology"/>
<dbReference type="PANTHER" id="PTHR36122">
    <property type="entry name" value="NICOTINAMIDE RIBOSIDE TRANSPORTER PNUC"/>
    <property type="match status" value="1"/>
</dbReference>
<evidence type="ECO:0000313" key="9">
    <source>
        <dbReference type="EMBL" id="KGO32069.1"/>
    </source>
</evidence>
<keyword evidence="6 8" id="KW-1133">Transmembrane helix</keyword>
<dbReference type="InterPro" id="IPR006419">
    <property type="entry name" value="NMN_transpt_PnuC"/>
</dbReference>
<dbReference type="NCBIfam" id="TIGR01528">
    <property type="entry name" value="NMN_trans_PnuC"/>
    <property type="match status" value="1"/>
</dbReference>
<evidence type="ECO:0000256" key="5">
    <source>
        <dbReference type="ARBA" id="ARBA00022692"/>
    </source>
</evidence>
<feature type="transmembrane region" description="Helical" evidence="8">
    <location>
        <begin position="164"/>
        <end position="182"/>
    </location>
</feature>